<dbReference type="Proteomes" id="UP000807115">
    <property type="component" value="Chromosome 2"/>
</dbReference>
<accession>A0A921RP06</accession>
<gene>
    <name evidence="11" type="ORF">BDA96_02G168200</name>
</gene>
<dbReference type="GO" id="GO:0031047">
    <property type="term" value="P:regulatory ncRNA-mediated gene silencing"/>
    <property type="evidence" value="ECO:0007669"/>
    <property type="project" value="UniProtKB-KW"/>
</dbReference>
<reference evidence="11" key="2">
    <citation type="submission" date="2020-10" db="EMBL/GenBank/DDBJ databases">
        <authorList>
            <person name="Cooper E.A."/>
            <person name="Brenton Z.W."/>
            <person name="Flinn B.S."/>
            <person name="Jenkins J."/>
            <person name="Shu S."/>
            <person name="Flowers D."/>
            <person name="Luo F."/>
            <person name="Wang Y."/>
            <person name="Xia P."/>
            <person name="Barry K."/>
            <person name="Daum C."/>
            <person name="Lipzen A."/>
            <person name="Yoshinaga Y."/>
            <person name="Schmutz J."/>
            <person name="Saski C."/>
            <person name="Vermerris W."/>
            <person name="Kresovich S."/>
        </authorList>
    </citation>
    <scope>NUCLEOTIDE SEQUENCE</scope>
</reference>
<dbReference type="Pfam" id="PF26253">
    <property type="entry name" value="RdRP_head"/>
    <property type="match status" value="1"/>
</dbReference>
<evidence type="ECO:0000259" key="10">
    <source>
        <dbReference type="Pfam" id="PF26253"/>
    </source>
</evidence>
<dbReference type="GO" id="GO:0003723">
    <property type="term" value="F:RNA binding"/>
    <property type="evidence" value="ECO:0007669"/>
    <property type="project" value="UniProtKB-KW"/>
</dbReference>
<comment type="similarity">
    <text evidence="1 8">Belongs to the RdRP family.</text>
</comment>
<keyword evidence="5 8" id="KW-0694">RNA-binding</keyword>
<evidence type="ECO:0000256" key="1">
    <source>
        <dbReference type="ARBA" id="ARBA00005762"/>
    </source>
</evidence>
<dbReference type="EC" id="2.7.7.48" evidence="8"/>
<reference evidence="11" key="1">
    <citation type="journal article" date="2019" name="BMC Genomics">
        <title>A new reference genome for Sorghum bicolor reveals high levels of sequence similarity between sweet and grain genotypes: implications for the genetics of sugar metabolism.</title>
        <authorList>
            <person name="Cooper E.A."/>
            <person name="Brenton Z.W."/>
            <person name="Flinn B.S."/>
            <person name="Jenkins J."/>
            <person name="Shu S."/>
            <person name="Flowers D."/>
            <person name="Luo F."/>
            <person name="Wang Y."/>
            <person name="Xia P."/>
            <person name="Barry K."/>
            <person name="Daum C."/>
            <person name="Lipzen A."/>
            <person name="Yoshinaga Y."/>
            <person name="Schmutz J."/>
            <person name="Saski C."/>
            <person name="Vermerris W."/>
            <person name="Kresovich S."/>
        </authorList>
    </citation>
    <scope>NUCLEOTIDE SEQUENCE</scope>
</reference>
<keyword evidence="3 8" id="KW-0808">Transferase</keyword>
<dbReference type="PANTHER" id="PTHR23079">
    <property type="entry name" value="RNA-DEPENDENT RNA POLYMERASE"/>
    <property type="match status" value="1"/>
</dbReference>
<comment type="catalytic activity">
    <reaction evidence="7 8">
        <text>RNA(n) + a ribonucleoside 5'-triphosphate = RNA(n+1) + diphosphate</text>
        <dbReference type="Rhea" id="RHEA:21248"/>
        <dbReference type="Rhea" id="RHEA-COMP:14527"/>
        <dbReference type="Rhea" id="RHEA-COMP:17342"/>
        <dbReference type="ChEBI" id="CHEBI:33019"/>
        <dbReference type="ChEBI" id="CHEBI:61557"/>
        <dbReference type="ChEBI" id="CHEBI:140395"/>
        <dbReference type="EC" id="2.7.7.48"/>
    </reaction>
</comment>
<keyword evidence="4 8" id="KW-0548">Nucleotidyltransferase</keyword>
<evidence type="ECO:0000256" key="2">
    <source>
        <dbReference type="ARBA" id="ARBA00022484"/>
    </source>
</evidence>
<evidence type="ECO:0000256" key="4">
    <source>
        <dbReference type="ARBA" id="ARBA00022695"/>
    </source>
</evidence>
<dbReference type="Pfam" id="PF05183">
    <property type="entry name" value="RdRP"/>
    <property type="match status" value="1"/>
</dbReference>
<evidence type="ECO:0000256" key="3">
    <source>
        <dbReference type="ARBA" id="ARBA00022679"/>
    </source>
</evidence>
<evidence type="ECO:0000313" key="11">
    <source>
        <dbReference type="EMBL" id="KAG0543184.1"/>
    </source>
</evidence>
<evidence type="ECO:0000256" key="5">
    <source>
        <dbReference type="ARBA" id="ARBA00022884"/>
    </source>
</evidence>
<evidence type="ECO:0000256" key="7">
    <source>
        <dbReference type="ARBA" id="ARBA00048744"/>
    </source>
</evidence>
<proteinExistence type="inferred from homology"/>
<organism evidence="11 12">
    <name type="scientific">Sorghum bicolor</name>
    <name type="common">Sorghum</name>
    <name type="synonym">Sorghum vulgare</name>
    <dbReference type="NCBI Taxonomy" id="4558"/>
    <lineage>
        <taxon>Eukaryota</taxon>
        <taxon>Viridiplantae</taxon>
        <taxon>Streptophyta</taxon>
        <taxon>Embryophyta</taxon>
        <taxon>Tracheophyta</taxon>
        <taxon>Spermatophyta</taxon>
        <taxon>Magnoliopsida</taxon>
        <taxon>Liliopsida</taxon>
        <taxon>Poales</taxon>
        <taxon>Poaceae</taxon>
        <taxon>PACMAD clade</taxon>
        <taxon>Panicoideae</taxon>
        <taxon>Andropogonodae</taxon>
        <taxon>Andropogoneae</taxon>
        <taxon>Sorghinae</taxon>
        <taxon>Sorghum</taxon>
    </lineage>
</organism>
<dbReference type="PANTHER" id="PTHR23079:SF5">
    <property type="entry name" value="RNA-DEPENDENT RNA POLYMERASE 2"/>
    <property type="match status" value="1"/>
</dbReference>
<keyword evidence="6 8" id="KW-0943">RNA-mediated gene silencing</keyword>
<dbReference type="InterPro" id="IPR057596">
    <property type="entry name" value="RDRP_core"/>
</dbReference>
<dbReference type="InterPro" id="IPR058752">
    <property type="entry name" value="RDRP_C_head"/>
</dbReference>
<evidence type="ECO:0000259" key="9">
    <source>
        <dbReference type="Pfam" id="PF05183"/>
    </source>
</evidence>
<keyword evidence="2 8" id="KW-0696">RNA-directed RNA polymerase</keyword>
<evidence type="ECO:0000256" key="8">
    <source>
        <dbReference type="RuleBase" id="RU363098"/>
    </source>
</evidence>
<dbReference type="EMBL" id="CM027681">
    <property type="protein sequence ID" value="KAG0543184.1"/>
    <property type="molecule type" value="Genomic_DNA"/>
</dbReference>
<feature type="domain" description="RDRP C-terminal head" evidence="10">
    <location>
        <begin position="148"/>
        <end position="195"/>
    </location>
</feature>
<dbReference type="GO" id="GO:0003968">
    <property type="term" value="F:RNA-directed RNA polymerase activity"/>
    <property type="evidence" value="ECO:0007669"/>
    <property type="project" value="UniProtKB-KW"/>
</dbReference>
<evidence type="ECO:0000313" key="12">
    <source>
        <dbReference type="Proteomes" id="UP000807115"/>
    </source>
</evidence>
<protein>
    <recommendedName>
        <fullName evidence="8">RNA-dependent RNA polymerase</fullName>
        <ecNumber evidence="8">2.7.7.48</ecNumber>
    </recommendedName>
</protein>
<comment type="caution">
    <text evidence="11">The sequence shown here is derived from an EMBL/GenBank/DDBJ whole genome shotgun (WGS) entry which is preliminary data.</text>
</comment>
<dbReference type="InterPro" id="IPR007855">
    <property type="entry name" value="RDRP"/>
</dbReference>
<dbReference type="AlphaFoldDB" id="A0A921RP06"/>
<name>A0A921RP06_SORBI</name>
<evidence type="ECO:0000256" key="6">
    <source>
        <dbReference type="ARBA" id="ARBA00023158"/>
    </source>
</evidence>
<comment type="function">
    <text evidence="8">Probably involved in the RNA silencing pathway and required for the generation of small interfering RNAs (siRNAs).</text>
</comment>
<feature type="domain" description="RDRP core" evidence="9">
    <location>
        <begin position="5"/>
        <end position="110"/>
    </location>
</feature>
<sequence>MIPEKVDAPMDYTATRPCIMDHAVTLEEIQKHFVSYYMTNDTLGVISIVHLIHADHNPLKAHSPECLQLAALHSMAMSLTLRPQEFPDFMEQWERPMYVSNSVLDKLYRAALWHEENTEALLPVPPPSSMYDPDVEVAGFDKHLDTAEKQYRADDDPSKVALAWYHVTYHPDRRSEKRFLSFPLIVCNTLQSIKGGTQSPG</sequence>